<dbReference type="Proteomes" id="UP000076927">
    <property type="component" value="Chromosome"/>
</dbReference>
<evidence type="ECO:0000313" key="1">
    <source>
        <dbReference type="EMBL" id="ANE45271.1"/>
    </source>
</evidence>
<gene>
    <name evidence="1" type="ORF">SY83_01800</name>
</gene>
<dbReference type="STRING" id="1178515.SY83_01800"/>
<dbReference type="PATRIC" id="fig|1178515.4.peg.337"/>
<protein>
    <submittedName>
        <fullName evidence="1">Uncharacterized protein</fullName>
    </submittedName>
</protein>
<dbReference type="KEGG" id="pswu:SY83_01800"/>
<name>A0A172TE08_9BACL</name>
<dbReference type="OrthoDB" id="2610541at2"/>
<dbReference type="RefSeq" id="WP_068603705.1">
    <property type="nucleotide sequence ID" value="NZ_CP011388.1"/>
</dbReference>
<organism evidence="1 2">
    <name type="scientific">Paenibacillus swuensis</name>
    <dbReference type="NCBI Taxonomy" id="1178515"/>
    <lineage>
        <taxon>Bacteria</taxon>
        <taxon>Bacillati</taxon>
        <taxon>Bacillota</taxon>
        <taxon>Bacilli</taxon>
        <taxon>Bacillales</taxon>
        <taxon>Paenibacillaceae</taxon>
        <taxon>Paenibacillus</taxon>
    </lineage>
</organism>
<dbReference type="AlphaFoldDB" id="A0A172TE08"/>
<reference evidence="1 2" key="1">
    <citation type="submission" date="2015-01" db="EMBL/GenBank/DDBJ databases">
        <title>Paenibacillus swuensis/DY6/whole genome sequencing.</title>
        <authorList>
            <person name="Kim M.K."/>
            <person name="Srinivasan S."/>
            <person name="Lee J.-J."/>
        </authorList>
    </citation>
    <scope>NUCLEOTIDE SEQUENCE [LARGE SCALE GENOMIC DNA]</scope>
    <source>
        <strain evidence="1 2">DY6</strain>
    </source>
</reference>
<dbReference type="EMBL" id="CP011388">
    <property type="protein sequence ID" value="ANE45271.1"/>
    <property type="molecule type" value="Genomic_DNA"/>
</dbReference>
<evidence type="ECO:0000313" key="2">
    <source>
        <dbReference type="Proteomes" id="UP000076927"/>
    </source>
</evidence>
<keyword evidence="2" id="KW-1185">Reference proteome</keyword>
<sequence length="163" mass="18112">MRTLKLKKGTRGKQVVIHGCQRKPKKKRKLSRFRITPIQLLNRIRRVSRQLAYFMTDYNQRRLETAAAIANLTTVSQNLAREITILQQSRLTDLARGGGIVSPIPFQGIISILTPRLGTTVALETDAGPIVGTLAEVGSDYARMNEPTGAIVFIPFGQINTIE</sequence>
<proteinExistence type="predicted"/>
<accession>A0A172TE08</accession>